<dbReference type="OrthoDB" id="1432405at2759"/>
<reference evidence="1" key="1">
    <citation type="journal article" date="2019" name="Database">
        <title>The radish genome database (RadishGD): an integrated information resource for radish genomics.</title>
        <authorList>
            <person name="Yu H.J."/>
            <person name="Baek S."/>
            <person name="Lee Y.J."/>
            <person name="Cho A."/>
            <person name="Mun J.H."/>
        </authorList>
    </citation>
    <scope>NUCLEOTIDE SEQUENCE [LARGE SCALE GENOMIC DNA]</scope>
    <source>
        <strain evidence="1">cv. WK10039</strain>
    </source>
</reference>
<keyword evidence="1" id="KW-1185">Reference proteome</keyword>
<dbReference type="GeneID" id="108844573"/>
<proteinExistence type="predicted"/>
<dbReference type="PANTHER" id="PTHR33116">
    <property type="entry name" value="REVERSE TRANSCRIPTASE ZINC-BINDING DOMAIN-CONTAINING PROTEIN-RELATED-RELATED"/>
    <property type="match status" value="1"/>
</dbReference>
<evidence type="ECO:0000313" key="1">
    <source>
        <dbReference type="Proteomes" id="UP000504610"/>
    </source>
</evidence>
<gene>
    <name evidence="2" type="primary">LOC108844573</name>
</gene>
<dbReference type="RefSeq" id="XP_018473358.1">
    <property type="nucleotide sequence ID" value="XM_018617856.2"/>
</dbReference>
<dbReference type="Proteomes" id="UP000504610">
    <property type="component" value="Chromosome 1"/>
</dbReference>
<evidence type="ECO:0000313" key="2">
    <source>
        <dbReference type="RefSeq" id="XP_018473358.1"/>
    </source>
</evidence>
<dbReference type="KEGG" id="rsz:108844573"/>
<reference evidence="2" key="2">
    <citation type="submission" date="2025-08" db="UniProtKB">
        <authorList>
            <consortium name="RefSeq"/>
        </authorList>
    </citation>
    <scope>IDENTIFICATION</scope>
    <source>
        <tissue evidence="2">Leaf</tissue>
    </source>
</reference>
<sequence>MGNSNWADVFPSCRSHYLRYEGSDHRPLLSVLDPTRRKGNRIFRFDRRLRDNTEVKTIISDIWGQFSHLDVETRLSMCHRAIIRWCRKFQENSRKTVETLKEQLDTAMSSTNSNDPLLYELNGKLLKAYKEEEEFWKQRSRQLWLALGDSNTGYFHAVTKGRFVYLSSFREKPHRAESPSRTCIPFDEPGLIKDPSAEEIRAALFEIHPDKAPGPDGFSASFFQAYWDVVGAEVLTSLCKEAEANGTLQGIRVARGSPRVSHLLFADDTMFFCQSSPESCSTLALILSEYEQASGHKINTAKSSITFSKKTSQDKRTTAKNILGISKEGGNGKYLGLPEHFERRKKDLFTAIIDRIMQRASSLASRRLSKAGKMTMLKSILQAIPTYSMSCFLLPASLCKRIQSVLTRFWWDKDDQIRKMSWVAWSKLTNQKAEGGLGFREIQDFNLVLLAKISWRILNNPGCLLARVLTGKYCRNNSFLETPIAPSCSHGWRGILLGRDLLKQNLGKAIGNGRSTKVWKDSWVSLIQRTIPCGPITEDESDLRVSDLLTSELRWNKQRIEEILPDLAL</sequence>
<protein>
    <submittedName>
        <fullName evidence="2">Uncharacterized protein LOC108844573</fullName>
    </submittedName>
</protein>
<name>A0A6J0MN76_RAPSA</name>
<dbReference type="PANTHER" id="PTHR33116:SF86">
    <property type="entry name" value="REVERSE TRANSCRIPTASE DOMAIN-CONTAINING PROTEIN"/>
    <property type="match status" value="1"/>
</dbReference>
<accession>A0A6J0MN76</accession>
<organism evidence="1 2">
    <name type="scientific">Raphanus sativus</name>
    <name type="common">Radish</name>
    <name type="synonym">Raphanus raphanistrum var. sativus</name>
    <dbReference type="NCBI Taxonomy" id="3726"/>
    <lineage>
        <taxon>Eukaryota</taxon>
        <taxon>Viridiplantae</taxon>
        <taxon>Streptophyta</taxon>
        <taxon>Embryophyta</taxon>
        <taxon>Tracheophyta</taxon>
        <taxon>Spermatophyta</taxon>
        <taxon>Magnoliopsida</taxon>
        <taxon>eudicotyledons</taxon>
        <taxon>Gunneridae</taxon>
        <taxon>Pentapetalae</taxon>
        <taxon>rosids</taxon>
        <taxon>malvids</taxon>
        <taxon>Brassicales</taxon>
        <taxon>Brassicaceae</taxon>
        <taxon>Brassiceae</taxon>
        <taxon>Raphanus</taxon>
    </lineage>
</organism>
<dbReference type="AlphaFoldDB" id="A0A6J0MN76"/>